<dbReference type="EMBL" id="AMXF01000129">
    <property type="protein sequence ID" value="ENO96189.1"/>
    <property type="molecule type" value="Genomic_DNA"/>
</dbReference>
<dbReference type="InterPro" id="IPR010982">
    <property type="entry name" value="Lambda_DNA-bd_dom_sf"/>
</dbReference>
<evidence type="ECO:0000259" key="2">
    <source>
        <dbReference type="Pfam" id="PF22495"/>
    </source>
</evidence>
<dbReference type="AlphaFoldDB" id="N6ZVN5"/>
<accession>N6ZVN5</accession>
<keyword evidence="4" id="KW-1185">Reference proteome</keyword>
<comment type="caution">
    <text evidence="3">The sequence shown here is derived from an EMBL/GenBank/DDBJ whole genome shotgun (WGS) entry which is preliminary data.</text>
</comment>
<evidence type="ECO:0000313" key="3">
    <source>
        <dbReference type="EMBL" id="ENO96189.1"/>
    </source>
</evidence>
<gene>
    <name evidence="3" type="ORF">C667_15239</name>
</gene>
<sequence length="116" mass="13266">MQQRIGLRGSDAFEFPDLGPFAPGHNKGVQQLNEKPPTRKLPKLVFSDNGDIPSFRRKHKLTQSDFWQQIGVSQSSGSRYEHGREIPLQIRMLLQIVYGTPKQASSMFDWLRDAAR</sequence>
<evidence type="ECO:0000313" key="4">
    <source>
        <dbReference type="Proteomes" id="UP000013047"/>
    </source>
</evidence>
<feature type="region of interest" description="Disordered" evidence="1">
    <location>
        <begin position="1"/>
        <end position="46"/>
    </location>
</feature>
<dbReference type="InterPro" id="IPR001387">
    <property type="entry name" value="Cro/C1-type_HTH"/>
</dbReference>
<dbReference type="SUPFAM" id="SSF47413">
    <property type="entry name" value="lambda repressor-like DNA-binding domains"/>
    <property type="match status" value="1"/>
</dbReference>
<dbReference type="Pfam" id="PF22495">
    <property type="entry name" value="HTH_92"/>
    <property type="match status" value="1"/>
</dbReference>
<evidence type="ECO:0000256" key="1">
    <source>
        <dbReference type="SAM" id="MobiDB-lite"/>
    </source>
</evidence>
<dbReference type="Gene3D" id="1.10.260.40">
    <property type="entry name" value="lambda repressor-like DNA-binding domains"/>
    <property type="match status" value="1"/>
</dbReference>
<dbReference type="GO" id="GO:0003677">
    <property type="term" value="F:DNA binding"/>
    <property type="evidence" value="ECO:0007669"/>
    <property type="project" value="InterPro"/>
</dbReference>
<organism evidence="3 4">
    <name type="scientific">Thauera phenylacetica B4P</name>
    <dbReference type="NCBI Taxonomy" id="1234382"/>
    <lineage>
        <taxon>Bacteria</taxon>
        <taxon>Pseudomonadati</taxon>
        <taxon>Pseudomonadota</taxon>
        <taxon>Betaproteobacteria</taxon>
        <taxon>Rhodocyclales</taxon>
        <taxon>Zoogloeaceae</taxon>
        <taxon>Thauera</taxon>
    </lineage>
</organism>
<proteinExistence type="predicted"/>
<name>N6ZVN5_9RHOO</name>
<dbReference type="Proteomes" id="UP000013047">
    <property type="component" value="Unassembled WGS sequence"/>
</dbReference>
<dbReference type="CDD" id="cd00093">
    <property type="entry name" value="HTH_XRE"/>
    <property type="match status" value="1"/>
</dbReference>
<feature type="domain" description="RsaL-like HTH" evidence="2">
    <location>
        <begin position="55"/>
        <end position="97"/>
    </location>
</feature>
<reference evidence="3 4" key="1">
    <citation type="submission" date="2012-09" db="EMBL/GenBank/DDBJ databases">
        <title>Draft Genome Sequences of 6 Strains from Genus Thauera.</title>
        <authorList>
            <person name="Liu B."/>
            <person name="Shapleigh J.P."/>
            <person name="Frostegard A.H."/>
        </authorList>
    </citation>
    <scope>NUCLEOTIDE SEQUENCE [LARGE SCALE GENOMIC DNA]</scope>
    <source>
        <strain evidence="3 4">B4P</strain>
    </source>
</reference>
<protein>
    <recommendedName>
        <fullName evidence="2">RsaL-like HTH domain-containing protein</fullName>
    </recommendedName>
</protein>
<dbReference type="InterPro" id="IPR055172">
    <property type="entry name" value="HTH_RsaL-like"/>
</dbReference>